<evidence type="ECO:0000313" key="1">
    <source>
        <dbReference type="Proteomes" id="UP000887581"/>
    </source>
</evidence>
<evidence type="ECO:0000313" key="2">
    <source>
        <dbReference type="WBParaSite" id="sdigi.contig195.g5956.t1"/>
    </source>
</evidence>
<accession>A0A915PJ83</accession>
<dbReference type="Proteomes" id="UP000887581">
    <property type="component" value="Unplaced"/>
</dbReference>
<name>A0A915PJ83_9BILA</name>
<dbReference type="AlphaFoldDB" id="A0A915PJ83"/>
<organism evidence="1 2">
    <name type="scientific">Setaria digitata</name>
    <dbReference type="NCBI Taxonomy" id="48799"/>
    <lineage>
        <taxon>Eukaryota</taxon>
        <taxon>Metazoa</taxon>
        <taxon>Ecdysozoa</taxon>
        <taxon>Nematoda</taxon>
        <taxon>Chromadorea</taxon>
        <taxon>Rhabditida</taxon>
        <taxon>Spirurina</taxon>
        <taxon>Spiruromorpha</taxon>
        <taxon>Filarioidea</taxon>
        <taxon>Setariidae</taxon>
        <taxon>Setaria</taxon>
    </lineage>
</organism>
<keyword evidence="1" id="KW-1185">Reference proteome</keyword>
<dbReference type="WBParaSite" id="sdigi.contig195.g5956.t1">
    <property type="protein sequence ID" value="sdigi.contig195.g5956.t1"/>
    <property type="gene ID" value="sdigi.contig195.g5956"/>
</dbReference>
<sequence>MIVWEYKRRVRIRVDVERIYVDMWAYECVRVCVRGRIYLSNRQQKRRLDAAEEMSVGGVGGWMGEEQRNWMMAGFRRQMDAH</sequence>
<reference evidence="2" key="1">
    <citation type="submission" date="2022-11" db="UniProtKB">
        <authorList>
            <consortium name="WormBaseParasite"/>
        </authorList>
    </citation>
    <scope>IDENTIFICATION</scope>
</reference>
<proteinExistence type="predicted"/>
<protein>
    <submittedName>
        <fullName evidence="2">Uncharacterized protein</fullName>
    </submittedName>
</protein>